<dbReference type="PROSITE" id="PS01186">
    <property type="entry name" value="EGF_2"/>
    <property type="match status" value="1"/>
</dbReference>
<dbReference type="PROSITE" id="PS50181">
    <property type="entry name" value="FBOX"/>
    <property type="match status" value="1"/>
</dbReference>
<evidence type="ECO:0000256" key="5">
    <source>
        <dbReference type="PROSITE-ProRule" id="PRU00076"/>
    </source>
</evidence>
<evidence type="ECO:0000259" key="7">
    <source>
        <dbReference type="PROSITE" id="PS50026"/>
    </source>
</evidence>
<keyword evidence="3" id="KW-0677">Repeat</keyword>
<dbReference type="InterPro" id="IPR001810">
    <property type="entry name" value="F-box_dom"/>
</dbReference>
<evidence type="ECO:0000256" key="6">
    <source>
        <dbReference type="SAM" id="MobiDB-lite"/>
    </source>
</evidence>
<dbReference type="InterPro" id="IPR042635">
    <property type="entry name" value="MEGF10/SREC1/2-like"/>
</dbReference>
<gene>
    <name evidence="10" type="ORF">EDS130_LOCUS58</name>
</gene>
<evidence type="ECO:0008006" key="12">
    <source>
        <dbReference type="Google" id="ProtNLM"/>
    </source>
</evidence>
<dbReference type="PANTHER" id="PTHR24043">
    <property type="entry name" value="SCAVENGER RECEPTOR CLASS F"/>
    <property type="match status" value="1"/>
</dbReference>
<dbReference type="GO" id="GO:0007157">
    <property type="term" value="P:heterophilic cell-cell adhesion via plasma membrane cell adhesion molecules"/>
    <property type="evidence" value="ECO:0007669"/>
    <property type="project" value="TreeGrafter"/>
</dbReference>
<evidence type="ECO:0000259" key="8">
    <source>
        <dbReference type="PROSITE" id="PS50181"/>
    </source>
</evidence>
<dbReference type="InterPro" id="IPR011489">
    <property type="entry name" value="EMI_domain"/>
</dbReference>
<dbReference type="FunFam" id="2.170.300.10:FF:000041">
    <property type="entry name" value="Tyrosine protein kinase receptor tie-1, putative"/>
    <property type="match status" value="2"/>
</dbReference>
<evidence type="ECO:0000256" key="3">
    <source>
        <dbReference type="ARBA" id="ARBA00022737"/>
    </source>
</evidence>
<evidence type="ECO:0000259" key="9">
    <source>
        <dbReference type="PROSITE" id="PS51041"/>
    </source>
</evidence>
<evidence type="ECO:0000313" key="10">
    <source>
        <dbReference type="EMBL" id="CAF0719145.1"/>
    </source>
</evidence>
<feature type="compositionally biased region" description="Acidic residues" evidence="6">
    <location>
        <begin position="240"/>
        <end position="256"/>
    </location>
</feature>
<feature type="domain" description="EGF-like" evidence="7">
    <location>
        <begin position="910"/>
        <end position="940"/>
    </location>
</feature>
<dbReference type="PRINTS" id="PR00011">
    <property type="entry name" value="EGFLAMININ"/>
</dbReference>
<feature type="domain" description="EMI" evidence="9">
    <location>
        <begin position="707"/>
        <end position="789"/>
    </location>
</feature>
<dbReference type="Gene3D" id="2.170.300.10">
    <property type="entry name" value="Tie2 ligand-binding domain superfamily"/>
    <property type="match status" value="3"/>
</dbReference>
<dbReference type="EMBL" id="CAJNOJ010000001">
    <property type="protein sequence ID" value="CAF0719145.1"/>
    <property type="molecule type" value="Genomic_DNA"/>
</dbReference>
<evidence type="ECO:0000256" key="4">
    <source>
        <dbReference type="ARBA" id="ARBA00023157"/>
    </source>
</evidence>
<dbReference type="PANTHER" id="PTHR24043:SF8">
    <property type="entry name" value="EGF-LIKE DOMAIN-CONTAINING PROTEIN"/>
    <property type="match status" value="1"/>
</dbReference>
<feature type="disulfide bond" evidence="5">
    <location>
        <begin position="1218"/>
        <end position="1227"/>
    </location>
</feature>
<dbReference type="InterPro" id="IPR002049">
    <property type="entry name" value="LE_dom"/>
</dbReference>
<dbReference type="Proteomes" id="UP000663852">
    <property type="component" value="Unassembled WGS sequence"/>
</dbReference>
<dbReference type="PROSITE" id="PS51041">
    <property type="entry name" value="EMI"/>
    <property type="match status" value="1"/>
</dbReference>
<proteinExistence type="predicted"/>
<protein>
    <recommendedName>
        <fullName evidence="12">F-box domain-containing protein</fullName>
    </recommendedName>
</protein>
<evidence type="ECO:0000256" key="2">
    <source>
        <dbReference type="ARBA" id="ARBA00022729"/>
    </source>
</evidence>
<dbReference type="PROSITE" id="PS00022">
    <property type="entry name" value="EGF_1"/>
    <property type="match status" value="4"/>
</dbReference>
<accession>A0A813MM02</accession>
<dbReference type="GO" id="GO:0005044">
    <property type="term" value="F:scavenger receptor activity"/>
    <property type="evidence" value="ECO:0007669"/>
    <property type="project" value="InterPro"/>
</dbReference>
<dbReference type="CDD" id="cd00055">
    <property type="entry name" value="EGF_Lam"/>
    <property type="match status" value="6"/>
</dbReference>
<feature type="domain" description="F-box" evidence="8">
    <location>
        <begin position="15"/>
        <end position="63"/>
    </location>
</feature>
<organism evidence="10 11">
    <name type="scientific">Adineta ricciae</name>
    <name type="common">Rotifer</name>
    <dbReference type="NCBI Taxonomy" id="249248"/>
    <lineage>
        <taxon>Eukaryota</taxon>
        <taxon>Metazoa</taxon>
        <taxon>Spiralia</taxon>
        <taxon>Gnathifera</taxon>
        <taxon>Rotifera</taxon>
        <taxon>Eurotatoria</taxon>
        <taxon>Bdelloidea</taxon>
        <taxon>Adinetida</taxon>
        <taxon>Adinetidae</taxon>
        <taxon>Adineta</taxon>
    </lineage>
</organism>
<feature type="disulfide bond" evidence="5">
    <location>
        <begin position="930"/>
        <end position="939"/>
    </location>
</feature>
<sequence length="1291" mass="147005">MGCTNTKVHGIASDWHTFDQLPVEILYRILDELDISTIFQSVYHVCKRLDEILYLYDDYHLNLKLITLKHLHLISLRIRPQQITKLTLIDDETNPGLLELFLTKYSMNSLTRLRSLTLMQINSEETINQILIPIADETSLLNFSSITLINADETYSGVTIELLMAVLTKPSLRKAYLDISYSRTTSTPLPWLTQSSVRHLTLIGTCAVSFLRNVFIHTPQLETLITDDCEFYSENALDGSSDENDDDDDDDTDDSEEVEIELNANVNNEENPVIKKEKFATIQSTDCLKFLSLTSLSFTMSKLQWLLDDIPTLKQFHLITMPGYDDESILDGSRWEKFISNLEKFQFVFSVSISDSPSWNIDTCLSSFGSSFWTDKQWFISIEKYDDMILLYSLPYLDKNYVFLNAPPSFEYRSTVKTNSMLQIEAMKNVRNLYIDTSEPVRNPIENLRHPRFCHITNMILHGKWTKSDSFFTGIQTVVDLSVVKELNRTERIPTADAITLLNLLSNLQCLRTNTTFLDALNAAKFSYSKCLQYFIIDSEHNEDDRPVNIEPFCTMFPRIQHLNIPVDSVESCKYVLEQLKDDLVSVVFQIPDRDGLDDSDDSDDDDDTVGGEDNSTVVAFAEWIKDLPKEYHSFKRQRYIYLFTDHHHHIVLIYFSSLFQKIFRRICTSKPMLNQIYFLLFVLIGISTALNIEDNSIDDVELTSDMPNVCSKIETRIVTKLVPCLKSYEHLVKIWSRNCSNGRRVCPVYEHRTEYYRSEQKVTKEVNVTIYHCCLGWTRLVYDYGCPIAMQPNRVQRKIPVRHQLAMMNNRCPHNRFGMHCEYSCSQCIYGTCNWRMKTCDCQIGFSGMFCNETTMIERIDQTHRCQLCHKGNTASCHMETGKCQCLPGHQGIRCEEDCPVNYYGRGCVHRCLCQNGGKCDSRDGHCFCLPGFTGSRCESVCPQGTFGHMCLQKCQCGSENICNPRTGNNRRNQVKLILSIIQFKGECNGLFCRGDPKCLAEQERKFTYVTLCPEGYYGPPRCRQKCMCVNNAQCDPLSGRCLCHSGHIGRYCEKSCERGWYGPGCIHRCECHDEGPCDTRTGECICRMGMTGKLCDQECPEGRYGQNCTEICQCKNGARCNKVTGCCSCPVGYYGSTCQFQCRPFTYGFYCSETCNCSTETSDGCDSKTGKCRCKSGFYGDRCEKSCPSGQWGEECINQCDCNGSSCDSQTGTCICSPGRTGLQCEQECPTNTFGVACKPCLCQSFELCDVVTGECQCPTGWKGDACQFPATANGPDIPERGDMYKKDS</sequence>
<comment type="caution">
    <text evidence="5">Lacks conserved residue(s) required for the propagation of feature annotation.</text>
</comment>
<keyword evidence="1 5" id="KW-0245">EGF-like domain</keyword>
<dbReference type="Pfam" id="PF00053">
    <property type="entry name" value="EGF_laminin"/>
    <property type="match status" value="2"/>
</dbReference>
<feature type="domain" description="EGF-like" evidence="7">
    <location>
        <begin position="1194"/>
        <end position="1228"/>
    </location>
</feature>
<evidence type="ECO:0000256" key="1">
    <source>
        <dbReference type="ARBA" id="ARBA00022536"/>
    </source>
</evidence>
<dbReference type="SMART" id="SM00181">
    <property type="entry name" value="EGF"/>
    <property type="match status" value="9"/>
</dbReference>
<keyword evidence="4 5" id="KW-1015">Disulfide bond</keyword>
<dbReference type="SMART" id="SM00180">
    <property type="entry name" value="EGF_Lam"/>
    <property type="match status" value="7"/>
</dbReference>
<dbReference type="OrthoDB" id="409374at2759"/>
<reference evidence="10" key="1">
    <citation type="submission" date="2021-02" db="EMBL/GenBank/DDBJ databases">
        <authorList>
            <person name="Nowell W R."/>
        </authorList>
    </citation>
    <scope>NUCLEOTIDE SEQUENCE</scope>
</reference>
<feature type="compositionally biased region" description="Acidic residues" evidence="6">
    <location>
        <begin position="598"/>
        <end position="611"/>
    </location>
</feature>
<dbReference type="PROSITE" id="PS50026">
    <property type="entry name" value="EGF_3"/>
    <property type="match status" value="2"/>
</dbReference>
<evidence type="ECO:0000313" key="11">
    <source>
        <dbReference type="Proteomes" id="UP000663852"/>
    </source>
</evidence>
<name>A0A813MM02_ADIRI</name>
<feature type="region of interest" description="Disordered" evidence="6">
    <location>
        <begin position="236"/>
        <end position="256"/>
    </location>
</feature>
<keyword evidence="2" id="KW-0732">Signal</keyword>
<feature type="region of interest" description="Disordered" evidence="6">
    <location>
        <begin position="595"/>
        <end position="614"/>
    </location>
</feature>
<comment type="caution">
    <text evidence="10">The sequence shown here is derived from an EMBL/GenBank/DDBJ whole genome shotgun (WGS) entry which is preliminary data.</text>
</comment>
<dbReference type="InterPro" id="IPR000742">
    <property type="entry name" value="EGF"/>
</dbReference>